<keyword evidence="4" id="KW-1003">Cell membrane</keyword>
<keyword evidence="9 13" id="KW-1133">Transmembrane helix</keyword>
<dbReference type="EMBL" id="DAAWCK010000050">
    <property type="protein sequence ID" value="HAF7259383.1"/>
    <property type="molecule type" value="Genomic_DNA"/>
</dbReference>
<keyword evidence="8" id="KW-0249">Electron transport</keyword>
<evidence type="ECO:0000259" key="14">
    <source>
        <dbReference type="Pfam" id="PF01292"/>
    </source>
</evidence>
<evidence type="ECO:0000256" key="5">
    <source>
        <dbReference type="ARBA" id="ARBA00022617"/>
    </source>
</evidence>
<keyword evidence="11 13" id="KW-0472">Membrane</keyword>
<evidence type="ECO:0000256" key="2">
    <source>
        <dbReference type="ARBA" id="ARBA00004651"/>
    </source>
</evidence>
<dbReference type="PANTHER" id="PTHR30529:SF3">
    <property type="entry name" value="CYTOCHROME B561 HOMOLOG 1"/>
    <property type="match status" value="1"/>
</dbReference>
<evidence type="ECO:0000313" key="15">
    <source>
        <dbReference type="EMBL" id="HAF7259383.1"/>
    </source>
</evidence>
<proteinExistence type="inferred from homology"/>
<comment type="caution">
    <text evidence="15">The sequence shown here is derived from an EMBL/GenBank/DDBJ whole genome shotgun (WGS) entry which is preliminary data.</text>
</comment>
<feature type="transmembrane region" description="Helical" evidence="13">
    <location>
        <begin position="7"/>
        <end position="26"/>
    </location>
</feature>
<reference evidence="15" key="1">
    <citation type="journal article" date="2018" name="Genome Biol.">
        <title>SKESA: strategic k-mer extension for scrupulous assemblies.</title>
        <authorList>
            <person name="Souvorov A."/>
            <person name="Agarwala R."/>
            <person name="Lipman D.J."/>
        </authorList>
    </citation>
    <scope>NUCLEOTIDE SEQUENCE</scope>
    <source>
        <strain evidence="15">13-2237</strain>
    </source>
</reference>
<keyword evidence="6 13" id="KW-0812">Transmembrane</keyword>
<feature type="domain" description="Cytochrome b561 bacterial/Ni-hydrogenase" evidence="14">
    <location>
        <begin position="4"/>
        <end position="174"/>
    </location>
</feature>
<evidence type="ECO:0000256" key="13">
    <source>
        <dbReference type="SAM" id="Phobius"/>
    </source>
</evidence>
<evidence type="ECO:0000256" key="12">
    <source>
        <dbReference type="ARBA" id="ARBA00037975"/>
    </source>
</evidence>
<evidence type="ECO:0000256" key="9">
    <source>
        <dbReference type="ARBA" id="ARBA00022989"/>
    </source>
</evidence>
<feature type="transmembrane region" description="Helical" evidence="13">
    <location>
        <begin position="46"/>
        <end position="63"/>
    </location>
</feature>
<dbReference type="GO" id="GO:0046872">
    <property type="term" value="F:metal ion binding"/>
    <property type="evidence" value="ECO:0007669"/>
    <property type="project" value="UniProtKB-KW"/>
</dbReference>
<organism evidence="15">
    <name type="scientific">Salmonella enterica subsp. enterica serovar Panama</name>
    <dbReference type="NCBI Taxonomy" id="29472"/>
    <lineage>
        <taxon>Bacteria</taxon>
        <taxon>Pseudomonadati</taxon>
        <taxon>Pseudomonadota</taxon>
        <taxon>Gammaproteobacteria</taxon>
        <taxon>Enterobacterales</taxon>
        <taxon>Enterobacteriaceae</taxon>
        <taxon>Salmonella</taxon>
    </lineage>
</organism>
<dbReference type="GO" id="GO:0020037">
    <property type="term" value="F:heme binding"/>
    <property type="evidence" value="ECO:0007669"/>
    <property type="project" value="TreeGrafter"/>
</dbReference>
<evidence type="ECO:0000256" key="6">
    <source>
        <dbReference type="ARBA" id="ARBA00022692"/>
    </source>
</evidence>
<dbReference type="SUPFAM" id="SSF81342">
    <property type="entry name" value="Transmembrane di-heme cytochromes"/>
    <property type="match status" value="1"/>
</dbReference>
<keyword evidence="7" id="KW-0479">Metal-binding</keyword>
<name>A0A751YYQ5_SALET</name>
<protein>
    <submittedName>
        <fullName evidence="15">Cytochrome b</fullName>
    </submittedName>
</protein>
<evidence type="ECO:0000256" key="7">
    <source>
        <dbReference type="ARBA" id="ARBA00022723"/>
    </source>
</evidence>
<comment type="cofactor">
    <cofactor evidence="1">
        <name>heme b</name>
        <dbReference type="ChEBI" id="CHEBI:60344"/>
    </cofactor>
</comment>
<sequence length="179" mass="20610">MTKFTRLQIQLHWLTLVLIAVTYAAMELRGWFPKDSTAYLFMRETHYNAGIVVWFLMFLRLGLRHKYPDPHIVPPPPRWQMKAGRVMHIVLYITFMVLPLLGIALMAFNGKSWIFLGITVSPFVTPNPVVKSVLKSIHETLGNAGYFFIAFHAAAALFHHYVRKDNTLLRMIPGSKKTI</sequence>
<reference evidence="15" key="2">
    <citation type="submission" date="2018-07" db="EMBL/GenBank/DDBJ databases">
        <authorList>
            <consortium name="NCBI Pathogen Detection Project"/>
        </authorList>
    </citation>
    <scope>NUCLEOTIDE SEQUENCE</scope>
    <source>
        <strain evidence="15">13-2237</strain>
    </source>
</reference>
<evidence type="ECO:0000256" key="1">
    <source>
        <dbReference type="ARBA" id="ARBA00001970"/>
    </source>
</evidence>
<dbReference type="Pfam" id="PF01292">
    <property type="entry name" value="Ni_hydr_CYTB"/>
    <property type="match status" value="1"/>
</dbReference>
<evidence type="ECO:0000256" key="10">
    <source>
        <dbReference type="ARBA" id="ARBA00023004"/>
    </source>
</evidence>
<dbReference type="PANTHER" id="PTHR30529">
    <property type="entry name" value="CYTOCHROME B561"/>
    <property type="match status" value="1"/>
</dbReference>
<keyword evidence="5" id="KW-0349">Heme</keyword>
<dbReference type="GO" id="GO:0022904">
    <property type="term" value="P:respiratory electron transport chain"/>
    <property type="evidence" value="ECO:0007669"/>
    <property type="project" value="InterPro"/>
</dbReference>
<evidence type="ECO:0000256" key="8">
    <source>
        <dbReference type="ARBA" id="ARBA00022982"/>
    </source>
</evidence>
<keyword evidence="3" id="KW-0813">Transport</keyword>
<gene>
    <name evidence="15" type="ORF">G9X39_004178</name>
</gene>
<dbReference type="GO" id="GO:0009055">
    <property type="term" value="F:electron transfer activity"/>
    <property type="evidence" value="ECO:0007669"/>
    <property type="project" value="InterPro"/>
</dbReference>
<dbReference type="InterPro" id="IPR016174">
    <property type="entry name" value="Di-haem_cyt_TM"/>
</dbReference>
<comment type="subcellular location">
    <subcellularLocation>
        <location evidence="2">Cell membrane</location>
        <topology evidence="2">Multi-pass membrane protein</topology>
    </subcellularLocation>
</comment>
<evidence type="ECO:0000256" key="11">
    <source>
        <dbReference type="ARBA" id="ARBA00023136"/>
    </source>
</evidence>
<feature type="transmembrane region" description="Helical" evidence="13">
    <location>
        <begin position="144"/>
        <end position="162"/>
    </location>
</feature>
<feature type="transmembrane region" description="Helical" evidence="13">
    <location>
        <begin position="89"/>
        <end position="108"/>
    </location>
</feature>
<accession>A0A751YYQ5</accession>
<evidence type="ECO:0000256" key="4">
    <source>
        <dbReference type="ARBA" id="ARBA00022475"/>
    </source>
</evidence>
<dbReference type="InterPro" id="IPR052168">
    <property type="entry name" value="Cytochrome_b561_oxidase"/>
</dbReference>
<dbReference type="InterPro" id="IPR011577">
    <property type="entry name" value="Cyt_b561_bac/Ni-Hgenase"/>
</dbReference>
<keyword evidence="10" id="KW-0408">Iron</keyword>
<evidence type="ECO:0000256" key="3">
    <source>
        <dbReference type="ARBA" id="ARBA00022448"/>
    </source>
</evidence>
<dbReference type="AlphaFoldDB" id="A0A751YYQ5"/>
<comment type="similarity">
    <text evidence="12">Belongs to the cytochrome b561 family.</text>
</comment>
<dbReference type="GO" id="GO:0005886">
    <property type="term" value="C:plasma membrane"/>
    <property type="evidence" value="ECO:0007669"/>
    <property type="project" value="UniProtKB-SubCell"/>
</dbReference>